<dbReference type="InterPro" id="IPR046904">
    <property type="entry name" value="ABC-3C_MC2"/>
</dbReference>
<proteinExistence type="predicted"/>
<dbReference type="Pfam" id="PF20288">
    <property type="entry name" value="MC2"/>
    <property type="match status" value="1"/>
</dbReference>
<dbReference type="Proteomes" id="UP000290819">
    <property type="component" value="Unassembled WGS sequence"/>
</dbReference>
<dbReference type="EMBL" id="MZXW01000016">
    <property type="protein sequence ID" value="RXT48861.1"/>
    <property type="molecule type" value="Genomic_DNA"/>
</dbReference>
<evidence type="ECO:0000313" key="1">
    <source>
        <dbReference type="EMBL" id="RXT48861.1"/>
    </source>
</evidence>
<accession>A0A4Q1VA46</accession>
<dbReference type="OrthoDB" id="8662245at2"/>
<name>A0A4Q1VA46_9BRAD</name>
<gene>
    <name evidence="1" type="ORF">B5V03_13285</name>
</gene>
<organism evidence="1 2">
    <name type="scientific">Bradyrhizobium betae</name>
    <dbReference type="NCBI Taxonomy" id="244734"/>
    <lineage>
        <taxon>Bacteria</taxon>
        <taxon>Pseudomonadati</taxon>
        <taxon>Pseudomonadota</taxon>
        <taxon>Alphaproteobacteria</taxon>
        <taxon>Hyphomicrobiales</taxon>
        <taxon>Nitrobacteraceae</taxon>
        <taxon>Bradyrhizobium</taxon>
    </lineage>
</organism>
<evidence type="ECO:0000313" key="2">
    <source>
        <dbReference type="Proteomes" id="UP000290819"/>
    </source>
</evidence>
<comment type="caution">
    <text evidence="1">The sequence shown here is derived from an EMBL/GenBank/DDBJ whole genome shotgun (WGS) entry which is preliminary data.</text>
</comment>
<protein>
    <recommendedName>
        <fullName evidence="3">Threonine transporter</fullName>
    </recommendedName>
</protein>
<dbReference type="AlphaFoldDB" id="A0A4Q1VA46"/>
<evidence type="ECO:0008006" key="3">
    <source>
        <dbReference type="Google" id="ProtNLM"/>
    </source>
</evidence>
<keyword evidence="2" id="KW-1185">Reference proteome</keyword>
<reference evidence="1 2" key="1">
    <citation type="submission" date="2017-03" db="EMBL/GenBank/DDBJ databases">
        <authorList>
            <person name="Safronova V.I."/>
            <person name="Sazanova A.L."/>
            <person name="Chirak E.R."/>
        </authorList>
    </citation>
    <scope>NUCLEOTIDE SEQUENCE [LARGE SCALE GENOMIC DNA]</scope>
    <source>
        <strain evidence="1 2">Opo-243</strain>
    </source>
</reference>
<sequence>MVQAMTPKHAEREPRPFNSPLECGLRMLFVLSAAKERPSDLQRLISYDYLLVHSGDVPAGPNSLHPSVPFRSSELLVKRDLLDAGLNQMFSRELIEKTFEPSGILYRSTNLTKPFINLLRSEYAAALRLRSKWLIDRFGAMHDSELAAFMTTNIGRWGAEFERLSAIKDLEL</sequence>